<evidence type="ECO:0000256" key="1">
    <source>
        <dbReference type="SAM" id="Phobius"/>
    </source>
</evidence>
<keyword evidence="1" id="KW-1133">Transmembrane helix</keyword>
<dbReference type="EMBL" id="HBUF01137727">
    <property type="protein sequence ID" value="CAG6645632.1"/>
    <property type="molecule type" value="Transcribed_RNA"/>
</dbReference>
<feature type="transmembrane region" description="Helical" evidence="1">
    <location>
        <begin position="43"/>
        <end position="65"/>
    </location>
</feature>
<sequence>MRKREIYALKTRKHSANTLSDKVIVTQRQVIVLSLMSQFHHNYLIIINIKAVGLGITSMGNYLSAPKPGIELLSEDYINISQVFIIILKVTVLKLANIRSTIYHHNNIASKEEI</sequence>
<protein>
    <submittedName>
        <fullName evidence="2">Uncharacterized protein</fullName>
    </submittedName>
</protein>
<dbReference type="AlphaFoldDB" id="A0A8D8W3F4"/>
<organism evidence="2">
    <name type="scientific">Cacopsylla melanoneura</name>
    <dbReference type="NCBI Taxonomy" id="428564"/>
    <lineage>
        <taxon>Eukaryota</taxon>
        <taxon>Metazoa</taxon>
        <taxon>Ecdysozoa</taxon>
        <taxon>Arthropoda</taxon>
        <taxon>Hexapoda</taxon>
        <taxon>Insecta</taxon>
        <taxon>Pterygota</taxon>
        <taxon>Neoptera</taxon>
        <taxon>Paraneoptera</taxon>
        <taxon>Hemiptera</taxon>
        <taxon>Sternorrhyncha</taxon>
        <taxon>Psylloidea</taxon>
        <taxon>Psyllidae</taxon>
        <taxon>Psyllinae</taxon>
        <taxon>Cacopsylla</taxon>
    </lineage>
</organism>
<accession>A0A8D8W3F4</accession>
<name>A0A8D8W3F4_9HEMI</name>
<proteinExistence type="predicted"/>
<keyword evidence="1" id="KW-0472">Membrane</keyword>
<evidence type="ECO:0000313" key="2">
    <source>
        <dbReference type="EMBL" id="CAG6645632.1"/>
    </source>
</evidence>
<feature type="transmembrane region" description="Helical" evidence="1">
    <location>
        <begin position="77"/>
        <end position="96"/>
    </location>
</feature>
<keyword evidence="1" id="KW-0812">Transmembrane</keyword>
<reference evidence="2" key="1">
    <citation type="submission" date="2021-05" db="EMBL/GenBank/DDBJ databases">
        <authorList>
            <person name="Alioto T."/>
            <person name="Alioto T."/>
            <person name="Gomez Garrido J."/>
        </authorList>
    </citation>
    <scope>NUCLEOTIDE SEQUENCE</scope>
</reference>